<proteinExistence type="inferred from homology"/>
<evidence type="ECO:0000256" key="1">
    <source>
        <dbReference type="ARBA" id="ARBA00004123"/>
    </source>
</evidence>
<comment type="subcellular location">
    <subcellularLocation>
        <location evidence="2">Cytoplasm</location>
    </subcellularLocation>
    <subcellularLocation>
        <location evidence="1">Nucleus</location>
    </subcellularLocation>
</comment>
<dbReference type="GO" id="GO:0005634">
    <property type="term" value="C:nucleus"/>
    <property type="evidence" value="ECO:0007669"/>
    <property type="project" value="UniProtKB-SubCell"/>
</dbReference>
<gene>
    <name evidence="11" type="ORF">HRI_005224300</name>
</gene>
<reference evidence="11" key="1">
    <citation type="submission" date="2023-05" db="EMBL/GenBank/DDBJ databases">
        <title>Genome and transcriptome analyses reveal genes involved in the formation of fine ridges on petal epidermal cells in Hibiscus trionum.</title>
        <authorList>
            <person name="Koshimizu S."/>
            <person name="Masuda S."/>
            <person name="Ishii T."/>
            <person name="Shirasu K."/>
            <person name="Hoshino A."/>
            <person name="Arita M."/>
        </authorList>
    </citation>
    <scope>NUCLEOTIDE SEQUENCE</scope>
    <source>
        <strain evidence="11">Hamamatsu line</strain>
    </source>
</reference>
<evidence type="ECO:0000256" key="9">
    <source>
        <dbReference type="ARBA" id="ARBA00060074"/>
    </source>
</evidence>
<dbReference type="PANTHER" id="PTHR11937">
    <property type="entry name" value="ACTIN"/>
    <property type="match status" value="1"/>
</dbReference>
<keyword evidence="12" id="KW-1185">Reference proteome</keyword>
<evidence type="ECO:0000256" key="8">
    <source>
        <dbReference type="ARBA" id="ARBA00041020"/>
    </source>
</evidence>
<protein>
    <recommendedName>
        <fullName evidence="8">Actin-related protein 4</fullName>
    </recommendedName>
</protein>
<keyword evidence="6" id="KW-0539">Nucleus</keyword>
<dbReference type="FunFam" id="3.30.420.40:FF:000127">
    <property type="entry name" value="actin-related protein 4"/>
    <property type="match status" value="1"/>
</dbReference>
<dbReference type="CDD" id="cd13395">
    <property type="entry name" value="ASKHA_NBD_Arp4_ACTL6-like"/>
    <property type="match status" value="1"/>
</dbReference>
<name>A0A9W7MXV7_HIBTR</name>
<comment type="function">
    <text evidence="9">Involved in several developmental processes including organization of plant organs, flowering time, anther development, flower senescence and fertility, probably by regulating the chromatin structure.</text>
</comment>
<comment type="caution">
    <text evidence="11">The sequence shown here is derived from an EMBL/GenBank/DDBJ whole genome shotgun (WGS) entry which is preliminary data.</text>
</comment>
<dbReference type="InterPro" id="IPR004000">
    <property type="entry name" value="Actin"/>
</dbReference>
<dbReference type="SMART" id="SM00268">
    <property type="entry name" value="ACTIN"/>
    <property type="match status" value="1"/>
</dbReference>
<comment type="similarity">
    <text evidence="7">Belongs to the actin family. ARP4 subfamily.</text>
</comment>
<evidence type="ECO:0000313" key="12">
    <source>
        <dbReference type="Proteomes" id="UP001165190"/>
    </source>
</evidence>
<dbReference type="EMBL" id="BSYR01000078">
    <property type="protein sequence ID" value="GMJ15551.1"/>
    <property type="molecule type" value="Genomic_DNA"/>
</dbReference>
<evidence type="ECO:0000256" key="2">
    <source>
        <dbReference type="ARBA" id="ARBA00004496"/>
    </source>
</evidence>
<evidence type="ECO:0000256" key="3">
    <source>
        <dbReference type="ARBA" id="ARBA00022473"/>
    </source>
</evidence>
<sequence>MYGGDEVSAIVIDLGSHTCKAGYAGEDAPKAVFPSVVGCINQMDADDDKENNDSETNNNNADSGKPKGKRKLYVGSQALGFRRDHMEVVSPLKDGVVLDWDIVDNIWDHAFKDCLLIDPKEHPMLLAEPSSNTQLQREKIAELMFEKYKVPALFLAKNAVLTSFASGRATSVVIDSGGGSTTVAPVHDGYVLQKAVSSSPIGGEFLTDCLMKSLESKGVVIKPRYSFKRKEIQPGVFQTVDVDLPHTTESYKLYSQRVIASDIKESVCRAPDTPYDESSYSNIPMTPYELPDGQTIEIGADRFKIPDILFNPSLAQTIPGVDNFAEISSSARGLPQMVIESINRCDVDIRKELFGSILLAGGTASMQQLKERLEKDLLEESPQAARVKVLASGNATERRFSVWIGGSILASLGSFQQMWFSKSEYEEHGASYIQRKCP</sequence>
<organism evidence="11 12">
    <name type="scientific">Hibiscus trionum</name>
    <name type="common">Flower of an hour</name>
    <dbReference type="NCBI Taxonomy" id="183268"/>
    <lineage>
        <taxon>Eukaryota</taxon>
        <taxon>Viridiplantae</taxon>
        <taxon>Streptophyta</taxon>
        <taxon>Embryophyta</taxon>
        <taxon>Tracheophyta</taxon>
        <taxon>Spermatophyta</taxon>
        <taxon>Magnoliopsida</taxon>
        <taxon>eudicotyledons</taxon>
        <taxon>Gunneridae</taxon>
        <taxon>Pentapetalae</taxon>
        <taxon>rosids</taxon>
        <taxon>malvids</taxon>
        <taxon>Malvales</taxon>
        <taxon>Malvaceae</taxon>
        <taxon>Malvoideae</taxon>
        <taxon>Hibiscus</taxon>
    </lineage>
</organism>
<dbReference type="OrthoDB" id="5132116at2759"/>
<dbReference type="Gene3D" id="3.90.640.10">
    <property type="entry name" value="Actin, Chain A, domain 4"/>
    <property type="match status" value="1"/>
</dbReference>
<dbReference type="InterPro" id="IPR043129">
    <property type="entry name" value="ATPase_NBD"/>
</dbReference>
<evidence type="ECO:0000256" key="7">
    <source>
        <dbReference type="ARBA" id="ARBA00038320"/>
    </source>
</evidence>
<dbReference type="GO" id="GO:0005737">
    <property type="term" value="C:cytoplasm"/>
    <property type="evidence" value="ECO:0007669"/>
    <property type="project" value="UniProtKB-SubCell"/>
</dbReference>
<evidence type="ECO:0000256" key="10">
    <source>
        <dbReference type="SAM" id="MobiDB-lite"/>
    </source>
</evidence>
<feature type="compositionally biased region" description="Low complexity" evidence="10">
    <location>
        <begin position="54"/>
        <end position="63"/>
    </location>
</feature>
<dbReference type="GO" id="GO:0006325">
    <property type="term" value="P:chromatin organization"/>
    <property type="evidence" value="ECO:0007669"/>
    <property type="project" value="UniProtKB-KW"/>
</dbReference>
<dbReference type="PRINTS" id="PR00190">
    <property type="entry name" value="ACTIN"/>
</dbReference>
<dbReference type="FunFam" id="3.30.420.40:FF:000151">
    <property type="entry name" value="Actin-related protein 4"/>
    <property type="match status" value="1"/>
</dbReference>
<dbReference type="Pfam" id="PF00022">
    <property type="entry name" value="Actin"/>
    <property type="match status" value="1"/>
</dbReference>
<evidence type="ECO:0000256" key="4">
    <source>
        <dbReference type="ARBA" id="ARBA00022490"/>
    </source>
</evidence>
<dbReference type="Proteomes" id="UP001165190">
    <property type="component" value="Unassembled WGS sequence"/>
</dbReference>
<evidence type="ECO:0000256" key="5">
    <source>
        <dbReference type="ARBA" id="ARBA00022853"/>
    </source>
</evidence>
<dbReference type="AlphaFoldDB" id="A0A9W7MXV7"/>
<keyword evidence="3" id="KW-0217">Developmental protein</keyword>
<keyword evidence="4" id="KW-0963">Cytoplasm</keyword>
<evidence type="ECO:0000313" key="11">
    <source>
        <dbReference type="EMBL" id="GMJ15551.1"/>
    </source>
</evidence>
<dbReference type="SUPFAM" id="SSF53067">
    <property type="entry name" value="Actin-like ATPase domain"/>
    <property type="match status" value="2"/>
</dbReference>
<keyword evidence="5" id="KW-0156">Chromatin regulator</keyword>
<accession>A0A9W7MXV7</accession>
<evidence type="ECO:0000256" key="6">
    <source>
        <dbReference type="ARBA" id="ARBA00023242"/>
    </source>
</evidence>
<dbReference type="Gene3D" id="3.30.420.40">
    <property type="match status" value="3"/>
</dbReference>
<feature type="region of interest" description="Disordered" evidence="10">
    <location>
        <begin position="43"/>
        <end position="69"/>
    </location>
</feature>